<dbReference type="Pfam" id="PF01435">
    <property type="entry name" value="Peptidase_M48"/>
    <property type="match status" value="1"/>
</dbReference>
<keyword evidence="2" id="KW-0645">Protease</keyword>
<comment type="caution">
    <text evidence="8">The sequence shown here is derived from an EMBL/GenBank/DDBJ whole genome shotgun (WGS) entry which is preliminary data.</text>
</comment>
<feature type="domain" description="Peptidase M48" evidence="7">
    <location>
        <begin position="80"/>
        <end position="271"/>
    </location>
</feature>
<evidence type="ECO:0000256" key="4">
    <source>
        <dbReference type="ARBA" id="ARBA00022801"/>
    </source>
</evidence>
<dbReference type="Gene3D" id="3.30.2010.10">
    <property type="entry name" value="Metalloproteases ('zincins'), catalytic domain"/>
    <property type="match status" value="1"/>
</dbReference>
<dbReference type="InterPro" id="IPR001915">
    <property type="entry name" value="Peptidase_M48"/>
</dbReference>
<dbReference type="SUPFAM" id="SSF48452">
    <property type="entry name" value="TPR-like"/>
    <property type="match status" value="1"/>
</dbReference>
<keyword evidence="6" id="KW-0482">Metalloprotease</keyword>
<sequence length="510" mass="55619">MTDFTRRRQLLRCGLCGFSLLLGLPTTSHAAENESIASLPALGDAAQGLLPPAVETRLGERIMGEMRRQPEYLHDVLLRDYLQAIVQRLTKAADATAEPDAPHRFEVFVLRVASFNAFSLPGGYVGVHTGLVVDARAEAQLAAVFAHELSHITQRHIAQRLAQASTNNILSIGSLVLAILAGATGSGQAAEGLALGGQAAAVDRALRFSRNNERDADRVGTGILRASGYPPQAMASMLERLQNMSRLDNADVYAFLQDHPLTSERIADAQARGGNQPLPPDHGLRFWLMNARARVLTQDRSDAWRRLADELATKPAGFPAQRAAWAYGQALALQAINQFEAAALALQQAQNDASAFSPAERLPLDLAHGDWLLSQQQAQPALSLARQLLLVDPASRAALHLQARALLALPNKNATRDFLREQTVLHPHDIQLWKWLAQAYAATGEFAAQHRATGEAYALEDNLEGAVLQLKIAQRTPGANYFEASIIDARLQALQNRLRQDRQLDKLLPQ</sequence>
<evidence type="ECO:0000256" key="1">
    <source>
        <dbReference type="ARBA" id="ARBA00001947"/>
    </source>
</evidence>
<evidence type="ECO:0000256" key="6">
    <source>
        <dbReference type="ARBA" id="ARBA00023049"/>
    </source>
</evidence>
<dbReference type="PANTHER" id="PTHR22726">
    <property type="entry name" value="METALLOENDOPEPTIDASE OMA1"/>
    <property type="match status" value="1"/>
</dbReference>
<proteinExistence type="predicted"/>
<dbReference type="InterPro" id="IPR051156">
    <property type="entry name" value="Mito/Outer_Membr_Metalloprot"/>
</dbReference>
<dbReference type="GO" id="GO:0016020">
    <property type="term" value="C:membrane"/>
    <property type="evidence" value="ECO:0007669"/>
    <property type="project" value="TreeGrafter"/>
</dbReference>
<dbReference type="InterPro" id="IPR011990">
    <property type="entry name" value="TPR-like_helical_dom_sf"/>
</dbReference>
<dbReference type="PANTHER" id="PTHR22726:SF1">
    <property type="entry name" value="METALLOENDOPEPTIDASE OMA1, MITOCHONDRIAL"/>
    <property type="match status" value="1"/>
</dbReference>
<evidence type="ECO:0000256" key="3">
    <source>
        <dbReference type="ARBA" id="ARBA00022723"/>
    </source>
</evidence>
<evidence type="ECO:0000313" key="8">
    <source>
        <dbReference type="EMBL" id="CBH96588.1"/>
    </source>
</evidence>
<keyword evidence="4" id="KW-0378">Hydrolase</keyword>
<keyword evidence="5" id="KW-0862">Zinc</keyword>
<evidence type="ECO:0000256" key="5">
    <source>
        <dbReference type="ARBA" id="ARBA00022833"/>
    </source>
</evidence>
<name>E6PNT6_9ZZZZ</name>
<dbReference type="GO" id="GO:0051603">
    <property type="term" value="P:proteolysis involved in protein catabolic process"/>
    <property type="evidence" value="ECO:0007669"/>
    <property type="project" value="TreeGrafter"/>
</dbReference>
<dbReference type="GO" id="GO:0046872">
    <property type="term" value="F:metal ion binding"/>
    <property type="evidence" value="ECO:0007669"/>
    <property type="project" value="UniProtKB-KW"/>
</dbReference>
<dbReference type="Gene3D" id="1.25.40.10">
    <property type="entry name" value="Tetratricopeptide repeat domain"/>
    <property type="match status" value="1"/>
</dbReference>
<evidence type="ECO:0000259" key="7">
    <source>
        <dbReference type="Pfam" id="PF01435"/>
    </source>
</evidence>
<organism evidence="8">
    <name type="scientific">mine drainage metagenome</name>
    <dbReference type="NCBI Taxonomy" id="410659"/>
    <lineage>
        <taxon>unclassified sequences</taxon>
        <taxon>metagenomes</taxon>
        <taxon>ecological metagenomes</taxon>
    </lineage>
</organism>
<evidence type="ECO:0000256" key="2">
    <source>
        <dbReference type="ARBA" id="ARBA00022670"/>
    </source>
</evidence>
<dbReference type="AlphaFoldDB" id="E6PNT6"/>
<gene>
    <name evidence="8" type="ORF">CARN2_1448</name>
</gene>
<accession>E6PNT6</accession>
<protein>
    <submittedName>
        <fullName evidence="8">Putative peptidase family M48 protein</fullName>
    </submittedName>
</protein>
<keyword evidence="3" id="KW-0479">Metal-binding</keyword>
<comment type="cofactor">
    <cofactor evidence="1">
        <name>Zn(2+)</name>
        <dbReference type="ChEBI" id="CHEBI:29105"/>
    </cofactor>
</comment>
<dbReference type="GO" id="GO:0004222">
    <property type="term" value="F:metalloendopeptidase activity"/>
    <property type="evidence" value="ECO:0007669"/>
    <property type="project" value="InterPro"/>
</dbReference>
<dbReference type="EMBL" id="CABM01000028">
    <property type="protein sequence ID" value="CBH96588.1"/>
    <property type="molecule type" value="Genomic_DNA"/>
</dbReference>
<reference evidence="8" key="1">
    <citation type="submission" date="2009-10" db="EMBL/GenBank/DDBJ databases">
        <title>Diversity of trophic interactions inside an arsenic-rich microbial ecosystem.</title>
        <authorList>
            <person name="Bertin P.N."/>
            <person name="Heinrich-Salmeron A."/>
            <person name="Pelletier E."/>
            <person name="Goulhen-Chollet F."/>
            <person name="Arsene-Ploetze F."/>
            <person name="Gallien S."/>
            <person name="Calteau A."/>
            <person name="Vallenet D."/>
            <person name="Casiot C."/>
            <person name="Chane-Woon-Ming B."/>
            <person name="Giloteaux L."/>
            <person name="Barakat M."/>
            <person name="Bonnefoy V."/>
            <person name="Bruneel O."/>
            <person name="Chandler M."/>
            <person name="Cleiss J."/>
            <person name="Duran R."/>
            <person name="Elbaz-Poulichet F."/>
            <person name="Fonknechten N."/>
            <person name="Lauga B."/>
            <person name="Mornico D."/>
            <person name="Ortet P."/>
            <person name="Schaeffer C."/>
            <person name="Siguier P."/>
            <person name="Alexander Thil Smith A."/>
            <person name="Van Dorsselaer A."/>
            <person name="Weissenbach J."/>
            <person name="Medigue C."/>
            <person name="Le Paslier D."/>
        </authorList>
    </citation>
    <scope>NUCLEOTIDE SEQUENCE</scope>
</reference>